<protein>
    <submittedName>
        <fullName evidence="1">Uncharacterized protein</fullName>
    </submittedName>
</protein>
<dbReference type="Pfam" id="PF11242">
    <property type="entry name" value="DUF2774"/>
    <property type="match status" value="1"/>
</dbReference>
<evidence type="ECO:0000313" key="1">
    <source>
        <dbReference type="EMBL" id="APU00639.1"/>
    </source>
</evidence>
<reference evidence="1 2" key="1">
    <citation type="journal article" date="2017" name="Sci. Rep.">
        <title>Characterization and diversity of phages infecting Aeromonas salmonicida subsp. salmonicida.</title>
        <authorList>
            <person name="Vincent A.T."/>
            <person name="Paquet V.E."/>
            <person name="Bernatchez A."/>
            <person name="Tremblay D.M."/>
            <person name="Moineau S."/>
            <person name="Charette S.J."/>
        </authorList>
    </citation>
    <scope>NUCLEOTIDE SEQUENCE [LARGE SCALE GENOMIC DNA]</scope>
</reference>
<dbReference type="InterPro" id="IPR021404">
    <property type="entry name" value="Phage_T4_Gp24.3"/>
</dbReference>
<accession>A0A219Y9H3</accession>
<evidence type="ECO:0000313" key="2">
    <source>
        <dbReference type="Proteomes" id="UP000222894"/>
    </source>
</evidence>
<dbReference type="Proteomes" id="UP000222894">
    <property type="component" value="Genome"/>
</dbReference>
<organism evidence="1 2">
    <name type="scientific">Aeromonas phage 44RR2.8t.2</name>
    <dbReference type="NCBI Taxonomy" id="1932900"/>
    <lineage>
        <taxon>Viruses</taxon>
        <taxon>Duplodnaviria</taxon>
        <taxon>Heunggongvirae</taxon>
        <taxon>Uroviricota</taxon>
        <taxon>Caudoviricetes</taxon>
        <taxon>Pantevenvirales</taxon>
        <taxon>Straboviridae</taxon>
        <taxon>Biquartavirus</taxon>
        <taxon>Biquartavirus 44RR2</taxon>
    </lineage>
</organism>
<name>A0A219Y9H3_9CAUD</name>
<sequence>MRKFTELSNAEKVQIHFMFREMKQGYVQIGRMYDIRAVDVPDIVAYVDGAKLDFETREPVVFRKHYVNPKRGKARPHTDSRFKVTPATGESLEALLNKFNKK</sequence>
<proteinExistence type="predicted"/>
<dbReference type="EMBL" id="KY290948">
    <property type="protein sequence ID" value="APU00639.1"/>
    <property type="molecule type" value="Genomic_DNA"/>
</dbReference>